<dbReference type="InterPro" id="IPR016084">
    <property type="entry name" value="Haem_Oase-like_multi-hlx"/>
</dbReference>
<reference evidence="1 2" key="1">
    <citation type="submission" date="2018-11" db="EMBL/GenBank/DDBJ databases">
        <title>Genomic Encyclopedia of Type Strains, Phase IV (KMG-IV): sequencing the most valuable type-strain genomes for metagenomic binning, comparative biology and taxonomic classification.</title>
        <authorList>
            <person name="Goeker M."/>
        </authorList>
    </citation>
    <scope>NUCLEOTIDE SEQUENCE [LARGE SCALE GENOMIC DNA]</scope>
    <source>
        <strain evidence="1 2">DSM 100316</strain>
    </source>
</reference>
<sequence length="249" mass="27544">MQLPSLTSDLSLDALLAQSPLQARLEDAGEIPQWLGRALADVWYGFHQQLCNTPIVQAIESTQITVEEYQAYLLNMREQVSQGGRWISQAAASMENSHVLLRSALIRHAAEEHQDFLMLEKDFLRTGGDEQRLNNGLLNIGSQALSAFIFHEASKPNPVGIFGATFIIEGLGSHKAAGWSSAIQASLDIGKEATSFLYYHGVADEDHYENLIKILTSPFMTAEAAIETRRIAKVVGRLYALQLAEINNY</sequence>
<dbReference type="RefSeq" id="WP_123714038.1">
    <property type="nucleotide sequence ID" value="NZ_RKHR01000009.1"/>
</dbReference>
<comment type="caution">
    <text evidence="1">The sequence shown here is derived from an EMBL/GenBank/DDBJ whole genome shotgun (WGS) entry which is preliminary data.</text>
</comment>
<proteinExistence type="predicted"/>
<gene>
    <name evidence="1" type="ORF">EDC56_3716</name>
</gene>
<dbReference type="EMBL" id="RKHR01000009">
    <property type="protein sequence ID" value="ROR94903.1"/>
    <property type="molecule type" value="Genomic_DNA"/>
</dbReference>
<organism evidence="1 2">
    <name type="scientific">Sinobacterium caligoides</name>
    <dbReference type="NCBI Taxonomy" id="933926"/>
    <lineage>
        <taxon>Bacteria</taxon>
        <taxon>Pseudomonadati</taxon>
        <taxon>Pseudomonadota</taxon>
        <taxon>Gammaproteobacteria</taxon>
        <taxon>Cellvibrionales</taxon>
        <taxon>Spongiibacteraceae</taxon>
        <taxon>Sinobacterium</taxon>
    </lineage>
</organism>
<accession>A0A3N2D576</accession>
<keyword evidence="2" id="KW-1185">Reference proteome</keyword>
<dbReference type="OrthoDB" id="6270691at2"/>
<dbReference type="SUPFAM" id="SSF48613">
    <property type="entry name" value="Heme oxygenase-like"/>
    <property type="match status" value="1"/>
</dbReference>
<evidence type="ECO:0000313" key="2">
    <source>
        <dbReference type="Proteomes" id="UP000275394"/>
    </source>
</evidence>
<dbReference type="Proteomes" id="UP000275394">
    <property type="component" value="Unassembled WGS sequence"/>
</dbReference>
<evidence type="ECO:0000313" key="1">
    <source>
        <dbReference type="EMBL" id="ROR94903.1"/>
    </source>
</evidence>
<evidence type="ECO:0008006" key="3">
    <source>
        <dbReference type="Google" id="ProtNLM"/>
    </source>
</evidence>
<protein>
    <recommendedName>
        <fullName evidence="3">Heme oxygenase-like protein</fullName>
    </recommendedName>
</protein>
<name>A0A3N2D576_9GAMM</name>
<dbReference type="Gene3D" id="1.20.910.10">
    <property type="entry name" value="Heme oxygenase-like"/>
    <property type="match status" value="1"/>
</dbReference>
<dbReference type="AlphaFoldDB" id="A0A3N2D576"/>